<dbReference type="InterPro" id="IPR049555">
    <property type="entry name" value="GDT1-like_CS"/>
</dbReference>
<dbReference type="PROSITE" id="PS01214">
    <property type="entry name" value="UPF0016"/>
    <property type="match status" value="1"/>
</dbReference>
<evidence type="ECO:0000256" key="5">
    <source>
        <dbReference type="ARBA" id="ARBA00023136"/>
    </source>
</evidence>
<comment type="similarity">
    <text evidence="2 6">Belongs to the GDT1 family.</text>
</comment>
<comment type="subcellular location">
    <subcellularLocation>
        <location evidence="1 6">Membrane</location>
        <topology evidence="1 6">Multi-pass membrane protein</topology>
    </subcellularLocation>
</comment>
<feature type="transmembrane region" description="Helical" evidence="6">
    <location>
        <begin position="139"/>
        <end position="157"/>
    </location>
</feature>
<dbReference type="GO" id="GO:0032468">
    <property type="term" value="P:Golgi calcium ion homeostasis"/>
    <property type="evidence" value="ECO:0007669"/>
    <property type="project" value="TreeGrafter"/>
</dbReference>
<dbReference type="Proteomes" id="UP001497623">
    <property type="component" value="Unassembled WGS sequence"/>
</dbReference>
<gene>
    <name evidence="8" type="ORF">MNOR_LOCUS1245</name>
</gene>
<keyword evidence="6" id="KW-0732">Signal</keyword>
<comment type="caution">
    <text evidence="8">The sequence shown here is derived from an EMBL/GenBank/DDBJ whole genome shotgun (WGS) entry which is preliminary data.</text>
</comment>
<dbReference type="AlphaFoldDB" id="A0AAV2PNM8"/>
<keyword evidence="4 6" id="KW-1133">Transmembrane helix</keyword>
<name>A0AAV2PNM8_MEGNR</name>
<sequence>MLNLRWLLLAAICTTSLALAEIQPVDVDPIAKKEQPDFEDDTGLGPGGAENNNNNEVDELLNKFNVNEEDEDHSFAHGFIASLGVIIVTELGDKTFFIAAIMAMNHPRLTVFTGAMLALAIMHVMSAMFGFVITVIPRLYTFYASSALFFIFGIRMIKEGYTMKPEEAKEEYEEVASDLRRREDDFSKEPLEEGGAGIIRGRGAGQRNKILRLVSRVFIQALTLTFLAEWGDRSQIATVVMATREDVKGIIVGGLIGHFLCTGLAVIGGRLIATRISVRSVTLIGGVVFILFGLSALIMGP</sequence>
<evidence type="ECO:0000256" key="6">
    <source>
        <dbReference type="RuleBase" id="RU365102"/>
    </source>
</evidence>
<dbReference type="EMBL" id="CAXKWB010000327">
    <property type="protein sequence ID" value="CAL4060317.1"/>
    <property type="molecule type" value="Genomic_DNA"/>
</dbReference>
<evidence type="ECO:0000256" key="3">
    <source>
        <dbReference type="ARBA" id="ARBA00022692"/>
    </source>
</evidence>
<dbReference type="InterPro" id="IPR001727">
    <property type="entry name" value="GDT1-like"/>
</dbReference>
<keyword evidence="3 6" id="KW-0812">Transmembrane</keyword>
<evidence type="ECO:0000313" key="9">
    <source>
        <dbReference type="Proteomes" id="UP001497623"/>
    </source>
</evidence>
<organism evidence="8 9">
    <name type="scientific">Meganyctiphanes norvegica</name>
    <name type="common">Northern krill</name>
    <name type="synonym">Thysanopoda norvegica</name>
    <dbReference type="NCBI Taxonomy" id="48144"/>
    <lineage>
        <taxon>Eukaryota</taxon>
        <taxon>Metazoa</taxon>
        <taxon>Ecdysozoa</taxon>
        <taxon>Arthropoda</taxon>
        <taxon>Crustacea</taxon>
        <taxon>Multicrustacea</taxon>
        <taxon>Malacostraca</taxon>
        <taxon>Eumalacostraca</taxon>
        <taxon>Eucarida</taxon>
        <taxon>Euphausiacea</taxon>
        <taxon>Euphausiidae</taxon>
        <taxon>Meganyctiphanes</taxon>
    </lineage>
</organism>
<evidence type="ECO:0000256" key="2">
    <source>
        <dbReference type="ARBA" id="ARBA00009190"/>
    </source>
</evidence>
<feature type="transmembrane region" description="Helical" evidence="6">
    <location>
        <begin position="280"/>
        <end position="299"/>
    </location>
</feature>
<evidence type="ECO:0000256" key="4">
    <source>
        <dbReference type="ARBA" id="ARBA00022989"/>
    </source>
</evidence>
<dbReference type="PANTHER" id="PTHR12608">
    <property type="entry name" value="TRANSMEMBRANE PROTEIN HTP-1 RELATED"/>
    <property type="match status" value="1"/>
</dbReference>
<keyword evidence="9" id="KW-1185">Reference proteome</keyword>
<feature type="chain" id="PRO_5043100789" description="GDT1 family protein" evidence="6">
    <location>
        <begin position="19"/>
        <end position="301"/>
    </location>
</feature>
<feature type="region of interest" description="Disordered" evidence="7">
    <location>
        <begin position="35"/>
        <end position="54"/>
    </location>
</feature>
<keyword evidence="5 6" id="KW-0472">Membrane</keyword>
<evidence type="ECO:0000313" key="8">
    <source>
        <dbReference type="EMBL" id="CAL4060317.1"/>
    </source>
</evidence>
<feature type="signal peptide" evidence="6">
    <location>
        <begin position="1"/>
        <end position="18"/>
    </location>
</feature>
<dbReference type="GO" id="GO:0005384">
    <property type="term" value="F:manganese ion transmembrane transporter activity"/>
    <property type="evidence" value="ECO:0007669"/>
    <property type="project" value="TreeGrafter"/>
</dbReference>
<dbReference type="GO" id="GO:0016020">
    <property type="term" value="C:membrane"/>
    <property type="evidence" value="ECO:0007669"/>
    <property type="project" value="UniProtKB-SubCell"/>
</dbReference>
<dbReference type="GO" id="GO:0015085">
    <property type="term" value="F:calcium ion transmembrane transporter activity"/>
    <property type="evidence" value="ECO:0007669"/>
    <property type="project" value="TreeGrafter"/>
</dbReference>
<dbReference type="GO" id="GO:0032472">
    <property type="term" value="P:Golgi calcium ion transport"/>
    <property type="evidence" value="ECO:0007669"/>
    <property type="project" value="TreeGrafter"/>
</dbReference>
<dbReference type="Pfam" id="PF01169">
    <property type="entry name" value="GDT1"/>
    <property type="match status" value="2"/>
</dbReference>
<dbReference type="PANTHER" id="PTHR12608:SF1">
    <property type="entry name" value="TRANSMEMBRANE PROTEIN 165"/>
    <property type="match status" value="1"/>
</dbReference>
<protein>
    <recommendedName>
        <fullName evidence="6">GDT1 family protein</fullName>
    </recommendedName>
</protein>
<reference evidence="8 9" key="1">
    <citation type="submission" date="2024-05" db="EMBL/GenBank/DDBJ databases">
        <authorList>
            <person name="Wallberg A."/>
        </authorList>
    </citation>
    <scope>NUCLEOTIDE SEQUENCE [LARGE SCALE GENOMIC DNA]</scope>
</reference>
<feature type="transmembrane region" description="Helical" evidence="6">
    <location>
        <begin position="109"/>
        <end position="133"/>
    </location>
</feature>
<proteinExistence type="inferred from homology"/>
<evidence type="ECO:0000256" key="7">
    <source>
        <dbReference type="SAM" id="MobiDB-lite"/>
    </source>
</evidence>
<feature type="transmembrane region" description="Helical" evidence="6">
    <location>
        <begin position="210"/>
        <end position="230"/>
    </location>
</feature>
<evidence type="ECO:0000256" key="1">
    <source>
        <dbReference type="ARBA" id="ARBA00004141"/>
    </source>
</evidence>
<dbReference type="GO" id="GO:0005794">
    <property type="term" value="C:Golgi apparatus"/>
    <property type="evidence" value="ECO:0007669"/>
    <property type="project" value="TreeGrafter"/>
</dbReference>
<feature type="transmembrane region" description="Helical" evidence="6">
    <location>
        <begin position="250"/>
        <end position="273"/>
    </location>
</feature>
<accession>A0AAV2PNM8</accession>